<dbReference type="SUPFAM" id="SSF88946">
    <property type="entry name" value="Sigma2 domain of RNA polymerase sigma factors"/>
    <property type="match status" value="1"/>
</dbReference>
<dbReference type="Proteomes" id="UP000032266">
    <property type="component" value="Chromosome"/>
</dbReference>
<feature type="domain" description="RNA polymerase sigma factor 70 region 4 type 2" evidence="6">
    <location>
        <begin position="120"/>
        <end position="171"/>
    </location>
</feature>
<dbReference type="HOGENOM" id="CLU_047691_3_0_6"/>
<comment type="similarity">
    <text evidence="1">Belongs to the sigma-70 factor family. ECF subfamily.</text>
</comment>
<evidence type="ECO:0000256" key="2">
    <source>
        <dbReference type="ARBA" id="ARBA00023015"/>
    </source>
</evidence>
<dbReference type="PANTHER" id="PTHR43133:SF53">
    <property type="entry name" value="ECF RNA POLYMERASE SIGMA-E FACTOR"/>
    <property type="match status" value="1"/>
</dbReference>
<proteinExistence type="inferred from homology"/>
<dbReference type="InterPro" id="IPR013325">
    <property type="entry name" value="RNA_pol_sigma_r2"/>
</dbReference>
<keyword evidence="3" id="KW-0731">Sigma factor</keyword>
<evidence type="ECO:0000259" key="6">
    <source>
        <dbReference type="Pfam" id="PF08281"/>
    </source>
</evidence>
<dbReference type="RefSeq" id="WP_044618786.1">
    <property type="nucleotide sequence ID" value="NZ_CP007142.1"/>
</dbReference>
<accession>A0A0C5VU94</accession>
<gene>
    <name evidence="7" type="ORF">YC6258_04851</name>
</gene>
<dbReference type="InterPro" id="IPR039425">
    <property type="entry name" value="RNA_pol_sigma-70-like"/>
</dbReference>
<evidence type="ECO:0000256" key="1">
    <source>
        <dbReference type="ARBA" id="ARBA00010641"/>
    </source>
</evidence>
<dbReference type="InterPro" id="IPR013249">
    <property type="entry name" value="RNA_pol_sigma70_r4_t2"/>
</dbReference>
<dbReference type="Pfam" id="PF08281">
    <property type="entry name" value="Sigma70_r4_2"/>
    <property type="match status" value="1"/>
</dbReference>
<dbReference type="Gene3D" id="1.10.10.10">
    <property type="entry name" value="Winged helix-like DNA-binding domain superfamily/Winged helix DNA-binding domain"/>
    <property type="match status" value="1"/>
</dbReference>
<keyword evidence="7" id="KW-0240">DNA-directed RNA polymerase</keyword>
<organism evidence="7 8">
    <name type="scientific">Gynuella sunshinyii YC6258</name>
    <dbReference type="NCBI Taxonomy" id="1445510"/>
    <lineage>
        <taxon>Bacteria</taxon>
        <taxon>Pseudomonadati</taxon>
        <taxon>Pseudomonadota</taxon>
        <taxon>Gammaproteobacteria</taxon>
        <taxon>Oceanospirillales</taxon>
        <taxon>Saccharospirillaceae</taxon>
        <taxon>Gynuella</taxon>
    </lineage>
</organism>
<dbReference type="SUPFAM" id="SSF88659">
    <property type="entry name" value="Sigma3 and sigma4 domains of RNA polymerase sigma factors"/>
    <property type="match status" value="1"/>
</dbReference>
<keyword evidence="2" id="KW-0805">Transcription regulation</keyword>
<evidence type="ECO:0000259" key="5">
    <source>
        <dbReference type="Pfam" id="PF04542"/>
    </source>
</evidence>
<dbReference type="GO" id="GO:0003677">
    <property type="term" value="F:DNA binding"/>
    <property type="evidence" value="ECO:0007669"/>
    <property type="project" value="InterPro"/>
</dbReference>
<keyword evidence="8" id="KW-1185">Reference proteome</keyword>
<dbReference type="Pfam" id="PF04542">
    <property type="entry name" value="Sigma70_r2"/>
    <property type="match status" value="1"/>
</dbReference>
<evidence type="ECO:0000313" key="7">
    <source>
        <dbReference type="EMBL" id="AJQ96883.1"/>
    </source>
</evidence>
<dbReference type="InterPro" id="IPR036388">
    <property type="entry name" value="WH-like_DNA-bd_sf"/>
</dbReference>
<feature type="domain" description="RNA polymerase sigma-70 region 2" evidence="5">
    <location>
        <begin position="27"/>
        <end position="92"/>
    </location>
</feature>
<dbReference type="GO" id="GO:0000428">
    <property type="term" value="C:DNA-directed RNA polymerase complex"/>
    <property type="evidence" value="ECO:0007669"/>
    <property type="project" value="UniProtKB-KW"/>
</dbReference>
<dbReference type="InterPro" id="IPR014284">
    <property type="entry name" value="RNA_pol_sigma-70_dom"/>
</dbReference>
<dbReference type="OrthoDB" id="9784272at2"/>
<evidence type="ECO:0000256" key="4">
    <source>
        <dbReference type="ARBA" id="ARBA00023163"/>
    </source>
</evidence>
<dbReference type="Gene3D" id="1.10.1740.10">
    <property type="match status" value="1"/>
</dbReference>
<dbReference type="InterPro" id="IPR007627">
    <property type="entry name" value="RNA_pol_sigma70_r2"/>
</dbReference>
<evidence type="ECO:0000313" key="8">
    <source>
        <dbReference type="Proteomes" id="UP000032266"/>
    </source>
</evidence>
<sequence length="179" mass="21302">MTDLSDEVLVDRAQQELPYNSRSYQILMQRYQPYLYRLIYASLKDADESHDVLQEVLVRVYKSLPGFKKESAFKTWLTAITINRCNTRHDKIKREARFKDLWAREAPESYEHQFDHHDDEFGRLIEGLNYQERQILSLRFVAEMELKDIAEIAGLKLSACKMKFYRSLEKIKARQTDDS</sequence>
<dbReference type="STRING" id="1445510.YC6258_04851"/>
<dbReference type="KEGG" id="gsn:YC6258_04851"/>
<dbReference type="PANTHER" id="PTHR43133">
    <property type="entry name" value="RNA POLYMERASE ECF-TYPE SIGMA FACTO"/>
    <property type="match status" value="1"/>
</dbReference>
<evidence type="ECO:0000256" key="3">
    <source>
        <dbReference type="ARBA" id="ARBA00023082"/>
    </source>
</evidence>
<dbReference type="AlphaFoldDB" id="A0A0C5VU94"/>
<protein>
    <submittedName>
        <fullName evidence="7">DNA-directed RNA polymerase specialized sigma subunit, sigma24-like protein</fullName>
    </submittedName>
</protein>
<dbReference type="GO" id="GO:0016987">
    <property type="term" value="F:sigma factor activity"/>
    <property type="evidence" value="ECO:0007669"/>
    <property type="project" value="UniProtKB-KW"/>
</dbReference>
<dbReference type="EMBL" id="CP007142">
    <property type="protein sequence ID" value="AJQ96883.1"/>
    <property type="molecule type" value="Genomic_DNA"/>
</dbReference>
<dbReference type="NCBIfam" id="TIGR02937">
    <property type="entry name" value="sigma70-ECF"/>
    <property type="match status" value="1"/>
</dbReference>
<keyword evidence="4" id="KW-0804">Transcription</keyword>
<name>A0A0C5VU94_9GAMM</name>
<dbReference type="InterPro" id="IPR013324">
    <property type="entry name" value="RNA_pol_sigma_r3/r4-like"/>
</dbReference>
<reference evidence="7 8" key="1">
    <citation type="submission" date="2014-01" db="EMBL/GenBank/DDBJ databases">
        <title>Full genme sequencing of cellulolytic bacterium Gynuella sunshinyii YC6258T gen. nov., sp. nov.</title>
        <authorList>
            <person name="Khan H."/>
            <person name="Chung E.J."/>
            <person name="Chung Y.R."/>
        </authorList>
    </citation>
    <scope>NUCLEOTIDE SEQUENCE [LARGE SCALE GENOMIC DNA]</scope>
    <source>
        <strain evidence="7 8">YC6258</strain>
    </source>
</reference>
<dbReference type="GO" id="GO:0006352">
    <property type="term" value="P:DNA-templated transcription initiation"/>
    <property type="evidence" value="ECO:0007669"/>
    <property type="project" value="InterPro"/>
</dbReference>